<protein>
    <recommendedName>
        <fullName evidence="2">DUF5753 domain-containing protein</fullName>
    </recommendedName>
</protein>
<sequence>MSLDGAEPGTVTMKRIDGMPDEDRGSDYAQVLKVLVFNRSLAADPPYLRIDKVSLELARSSTPVHGVQVVHLPRSTANELMRGKPSRVRKLHLVESCWATIFEIAVRDGRDVTDMVPLADLRLHHQVAGRPPRPKSARPAQAGAADAAREALDGVCGASAVATYPGAPCAGPSRGTTGGRIESARILLLTEARERAEDAWWNSHRDVVPDYFEIYLTLEPGLSVIRTYAPSRIPGLLQTELYAHTMIALDLPEISVRERERMVALRMRRQEILHRPDPPRFWAVIDERALRTTDSMAFMMRSQLRHLIVLAQLEHVTIQLIHEESAQHAVTEGPITIMKLPESGTPDLVYIEQAAHGLYPHLSQDVDYFVHAVTRLAIKAWPAEESLERLRGMLDELENTDG</sequence>
<gene>
    <name evidence="3" type="ORF">AGRA3207_002744</name>
</gene>
<feature type="domain" description="DUF5753" evidence="2">
    <location>
        <begin position="215"/>
        <end position="391"/>
    </location>
</feature>
<evidence type="ECO:0000256" key="1">
    <source>
        <dbReference type="SAM" id="MobiDB-lite"/>
    </source>
</evidence>
<dbReference type="InterPro" id="IPR043917">
    <property type="entry name" value="DUF5753"/>
</dbReference>
<accession>A0ABX8QT82</accession>
<reference evidence="3" key="1">
    <citation type="submission" date="2020-07" db="EMBL/GenBank/DDBJ databases">
        <authorList>
            <person name="Tarantini F.S."/>
            <person name="Hong K.W."/>
            <person name="Chan K.G."/>
        </authorList>
    </citation>
    <scope>NUCLEOTIDE SEQUENCE</scope>
    <source>
        <strain evidence="3">32-07</strain>
    </source>
</reference>
<organism evidence="3 4">
    <name type="scientific">Actinomadura graeca</name>
    <dbReference type="NCBI Taxonomy" id="2750812"/>
    <lineage>
        <taxon>Bacteria</taxon>
        <taxon>Bacillati</taxon>
        <taxon>Actinomycetota</taxon>
        <taxon>Actinomycetes</taxon>
        <taxon>Streptosporangiales</taxon>
        <taxon>Thermomonosporaceae</taxon>
        <taxon>Actinomadura</taxon>
    </lineage>
</organism>
<dbReference type="Pfam" id="PF19054">
    <property type="entry name" value="DUF5753"/>
    <property type="match status" value="1"/>
</dbReference>
<evidence type="ECO:0000313" key="3">
    <source>
        <dbReference type="EMBL" id="QXJ21843.1"/>
    </source>
</evidence>
<evidence type="ECO:0000313" key="4">
    <source>
        <dbReference type="Proteomes" id="UP001049518"/>
    </source>
</evidence>
<dbReference type="EMBL" id="CP059572">
    <property type="protein sequence ID" value="QXJ21843.1"/>
    <property type="molecule type" value="Genomic_DNA"/>
</dbReference>
<name>A0ABX8QT82_9ACTN</name>
<dbReference type="Proteomes" id="UP001049518">
    <property type="component" value="Chromosome"/>
</dbReference>
<dbReference type="RefSeq" id="WP_231335022.1">
    <property type="nucleotide sequence ID" value="NZ_CP059572.1"/>
</dbReference>
<evidence type="ECO:0000259" key="2">
    <source>
        <dbReference type="Pfam" id="PF19054"/>
    </source>
</evidence>
<proteinExistence type="predicted"/>
<feature type="region of interest" description="Disordered" evidence="1">
    <location>
        <begin position="1"/>
        <end position="22"/>
    </location>
</feature>
<keyword evidence="4" id="KW-1185">Reference proteome</keyword>